<sequence length="128" mass="14881">MSVPNWFNLRYFEQTIGESYRSRGLRKSLVMKEKNSRFSGSPKISRSIKNVIFIWKLLIKVKVQKTETLHLRNRTKELASETGLLKSEMRTLKWELANAKSELALARNSLTFYKEIRSIGVESSPDQS</sequence>
<evidence type="ECO:0000313" key="1">
    <source>
        <dbReference type="EMBL" id="TGK19311.1"/>
    </source>
</evidence>
<dbReference type="Proteomes" id="UP000297855">
    <property type="component" value="Unassembled WGS sequence"/>
</dbReference>
<organism evidence="1 2">
    <name type="scientific">Leptospira fluminis</name>
    <dbReference type="NCBI Taxonomy" id="2484979"/>
    <lineage>
        <taxon>Bacteria</taxon>
        <taxon>Pseudomonadati</taxon>
        <taxon>Spirochaetota</taxon>
        <taxon>Spirochaetia</taxon>
        <taxon>Leptospirales</taxon>
        <taxon>Leptospiraceae</taxon>
        <taxon>Leptospira</taxon>
    </lineage>
</organism>
<name>A0A4R9GQ63_9LEPT</name>
<dbReference type="EMBL" id="RQEV01000008">
    <property type="protein sequence ID" value="TGK19311.1"/>
    <property type="molecule type" value="Genomic_DNA"/>
</dbReference>
<evidence type="ECO:0000313" key="2">
    <source>
        <dbReference type="Proteomes" id="UP000297855"/>
    </source>
</evidence>
<dbReference type="RefSeq" id="WP_135813014.1">
    <property type="nucleotide sequence ID" value="NZ_RQEV01000008.1"/>
</dbReference>
<protein>
    <submittedName>
        <fullName evidence="1">Uncharacterized protein</fullName>
    </submittedName>
</protein>
<accession>A0A4R9GQ63</accession>
<proteinExistence type="predicted"/>
<keyword evidence="2" id="KW-1185">Reference proteome</keyword>
<dbReference type="AlphaFoldDB" id="A0A4R9GQ63"/>
<gene>
    <name evidence="1" type="ORF">EHO61_07520</name>
</gene>
<dbReference type="OrthoDB" id="329790at2"/>
<reference evidence="1" key="1">
    <citation type="journal article" date="2019" name="PLoS Negl. Trop. Dis.">
        <title>Revisiting the worldwide diversity of Leptospira species in the environment.</title>
        <authorList>
            <person name="Vincent A.T."/>
            <person name="Schiettekatte O."/>
            <person name="Bourhy P."/>
            <person name="Veyrier F.J."/>
            <person name="Picardeau M."/>
        </authorList>
    </citation>
    <scope>NUCLEOTIDE SEQUENCE [LARGE SCALE GENOMIC DNA]</scope>
    <source>
        <strain evidence="1">SCS5</strain>
    </source>
</reference>
<comment type="caution">
    <text evidence="1">The sequence shown here is derived from an EMBL/GenBank/DDBJ whole genome shotgun (WGS) entry which is preliminary data.</text>
</comment>